<dbReference type="Proteomes" id="UP001154114">
    <property type="component" value="Chromosome 2"/>
</dbReference>
<evidence type="ECO:0000256" key="3">
    <source>
        <dbReference type="ARBA" id="ARBA00022448"/>
    </source>
</evidence>
<accession>A0A9N8PYA7</accession>
<feature type="transmembrane region" description="Helical" evidence="9">
    <location>
        <begin position="448"/>
        <end position="470"/>
    </location>
</feature>
<keyword evidence="5" id="KW-0547">Nucleotide-binding</keyword>
<proteinExistence type="inferred from homology"/>
<evidence type="ECO:0000256" key="6">
    <source>
        <dbReference type="ARBA" id="ARBA00022840"/>
    </source>
</evidence>
<evidence type="ECO:0000259" key="10">
    <source>
        <dbReference type="PROSITE" id="PS50893"/>
    </source>
</evidence>
<dbReference type="PROSITE" id="PS00211">
    <property type="entry name" value="ABC_TRANSPORTER_1"/>
    <property type="match status" value="1"/>
</dbReference>
<keyword evidence="12" id="KW-1185">Reference proteome</keyword>
<evidence type="ECO:0000256" key="8">
    <source>
        <dbReference type="ARBA" id="ARBA00023136"/>
    </source>
</evidence>
<evidence type="ECO:0000256" key="1">
    <source>
        <dbReference type="ARBA" id="ARBA00004141"/>
    </source>
</evidence>
<evidence type="ECO:0000256" key="7">
    <source>
        <dbReference type="ARBA" id="ARBA00022989"/>
    </source>
</evidence>
<dbReference type="InterPro" id="IPR003593">
    <property type="entry name" value="AAA+_ATPase"/>
</dbReference>
<dbReference type="SMART" id="SM00382">
    <property type="entry name" value="AAA"/>
    <property type="match status" value="1"/>
</dbReference>
<evidence type="ECO:0000313" key="11">
    <source>
        <dbReference type="EMBL" id="CAD0194602.1"/>
    </source>
</evidence>
<dbReference type="InterPro" id="IPR003439">
    <property type="entry name" value="ABC_transporter-like_ATP-bd"/>
</dbReference>
<dbReference type="Pfam" id="PF00005">
    <property type="entry name" value="ABC_tran"/>
    <property type="match status" value="1"/>
</dbReference>
<dbReference type="PROSITE" id="PS50893">
    <property type="entry name" value="ABC_TRANSPORTER_2"/>
    <property type="match status" value="1"/>
</dbReference>
<dbReference type="InterPro" id="IPR013525">
    <property type="entry name" value="ABC2_TM"/>
</dbReference>
<protein>
    <recommendedName>
        <fullName evidence="10">ABC transporter domain-containing protein</fullName>
    </recommendedName>
</protein>
<feature type="transmembrane region" description="Helical" evidence="9">
    <location>
        <begin position="423"/>
        <end position="442"/>
    </location>
</feature>
<gene>
    <name evidence="11" type="ORF">CINC_LOCUS5456</name>
</gene>
<dbReference type="Pfam" id="PF19055">
    <property type="entry name" value="ABC2_membrane_7"/>
    <property type="match status" value="1"/>
</dbReference>
<dbReference type="SUPFAM" id="SSF52540">
    <property type="entry name" value="P-loop containing nucleoside triphosphate hydrolases"/>
    <property type="match status" value="1"/>
</dbReference>
<keyword evidence="8 9" id="KW-0472">Membrane</keyword>
<dbReference type="InterPro" id="IPR017871">
    <property type="entry name" value="ABC_transporter-like_CS"/>
</dbReference>
<feature type="transmembrane region" description="Helical" evidence="9">
    <location>
        <begin position="341"/>
        <end position="361"/>
    </location>
</feature>
<organism evidence="11 12">
    <name type="scientific">Chrysodeixis includens</name>
    <name type="common">Soybean looper</name>
    <name type="synonym">Pseudoplusia includens</name>
    <dbReference type="NCBI Taxonomy" id="689277"/>
    <lineage>
        <taxon>Eukaryota</taxon>
        <taxon>Metazoa</taxon>
        <taxon>Ecdysozoa</taxon>
        <taxon>Arthropoda</taxon>
        <taxon>Hexapoda</taxon>
        <taxon>Insecta</taxon>
        <taxon>Pterygota</taxon>
        <taxon>Neoptera</taxon>
        <taxon>Endopterygota</taxon>
        <taxon>Lepidoptera</taxon>
        <taxon>Glossata</taxon>
        <taxon>Ditrysia</taxon>
        <taxon>Noctuoidea</taxon>
        <taxon>Noctuidae</taxon>
        <taxon>Plusiinae</taxon>
        <taxon>Chrysodeixis</taxon>
    </lineage>
</organism>
<evidence type="ECO:0000256" key="9">
    <source>
        <dbReference type="SAM" id="Phobius"/>
    </source>
</evidence>
<dbReference type="GO" id="GO:0016887">
    <property type="term" value="F:ATP hydrolysis activity"/>
    <property type="evidence" value="ECO:0007669"/>
    <property type="project" value="InterPro"/>
</dbReference>
<dbReference type="OrthoDB" id="245989at2759"/>
<evidence type="ECO:0000256" key="2">
    <source>
        <dbReference type="ARBA" id="ARBA00005814"/>
    </source>
</evidence>
<dbReference type="EMBL" id="LR824005">
    <property type="protein sequence ID" value="CAD0194602.1"/>
    <property type="molecule type" value="Genomic_DNA"/>
</dbReference>
<evidence type="ECO:0000256" key="5">
    <source>
        <dbReference type="ARBA" id="ARBA00022741"/>
    </source>
</evidence>
<keyword evidence="4 9" id="KW-0812">Transmembrane</keyword>
<dbReference type="InterPro" id="IPR050352">
    <property type="entry name" value="ABCG_transporters"/>
</dbReference>
<keyword evidence="3" id="KW-0813">Transport</keyword>
<feature type="transmembrane region" description="Helical" evidence="9">
    <location>
        <begin position="376"/>
        <end position="396"/>
    </location>
</feature>
<feature type="domain" description="ABC transporter" evidence="10">
    <location>
        <begin position="21"/>
        <end position="264"/>
    </location>
</feature>
<reference evidence="11" key="1">
    <citation type="submission" date="2021-12" db="EMBL/GenBank/DDBJ databases">
        <authorList>
            <person name="King R."/>
        </authorList>
    </citation>
    <scope>NUCLEOTIDE SEQUENCE</scope>
</reference>
<evidence type="ECO:0000313" key="12">
    <source>
        <dbReference type="Proteomes" id="UP001154114"/>
    </source>
</evidence>
<feature type="transmembrane region" description="Helical" evidence="9">
    <location>
        <begin position="491"/>
        <end position="511"/>
    </location>
</feature>
<dbReference type="InterPro" id="IPR027417">
    <property type="entry name" value="P-loop_NTPase"/>
</dbReference>
<dbReference type="PANTHER" id="PTHR48041">
    <property type="entry name" value="ABC TRANSPORTER G FAMILY MEMBER 28"/>
    <property type="match status" value="1"/>
</dbReference>
<name>A0A9N8PYA7_CHRIL</name>
<dbReference type="PANTHER" id="PTHR48041:SF116">
    <property type="entry name" value="PROTEIN BROWN"/>
    <property type="match status" value="1"/>
</dbReference>
<dbReference type="Gene3D" id="3.40.50.300">
    <property type="entry name" value="P-loop containing nucleotide triphosphate hydrolases"/>
    <property type="match status" value="1"/>
</dbReference>
<keyword evidence="7 9" id="KW-1133">Transmembrane helix</keyword>
<dbReference type="AlphaFoldDB" id="A0A9N8PYA7"/>
<dbReference type="GO" id="GO:0140359">
    <property type="term" value="F:ABC-type transporter activity"/>
    <property type="evidence" value="ECO:0007669"/>
    <property type="project" value="InterPro"/>
</dbReference>
<dbReference type="GO" id="GO:0005524">
    <property type="term" value="F:ATP binding"/>
    <property type="evidence" value="ECO:0007669"/>
    <property type="project" value="UniProtKB-KW"/>
</dbReference>
<feature type="transmembrane region" description="Helical" evidence="9">
    <location>
        <begin position="564"/>
        <end position="587"/>
    </location>
</feature>
<comment type="similarity">
    <text evidence="2">Belongs to the ABC transporter superfamily. ABCG family. Eye pigment precursor importer (TC 3.A.1.204) subfamily.</text>
</comment>
<sequence>MAVHDWRTWRDYDKIDNDVVIRIKNLKVWTPEEKPWWRRKPTKCKTLILNNISGCLRRNEFTAIIGPSGAGKTTFLVSLAGKCTLPSEGSVTLGSRNVRECAGAVEIVPQHEAFMNGLSVIEHLVFMTEIKIGSCRDLRNRTMLDSLMEEFQLRAHRDTPIGALSGGEKRLLSLATTLLSDPQILICDEPTTGLDSYNALLVIGVLKKLSAAGRVVICSVHQPSCDLFKEFTSVLLMAEGRLLFHGAKDECMDAFESIDLHCPINYNPAEFYIRAVSNSNTNIQKLVEISENRLQIDRTSPIRPDPVYSCSKTVQRNWFKQVYLLLWRQSLSLKRNARNHLIQLFVSVIITSLVLTVSYVGASGTTQSGVQDIRGFLWLITSEVAFGVSYSALYAFEYEITLFKREVGMYTCSAYFVSRFMSFIPRCILWPIALVSVSTLAVELPNHVVTAVKFCATLILGAIPSVAYGLGMAALFTSTGIMGDVMPCIDLPLFLMSGAFLRISSLPTWMYPVKYISHFFYAMDAVSNIYWRQIEHIDCPLNETSTCVKDGAAVLMENGYAGDYILQDSLGFLLITVFWCVLGYIGLKREEKKGYAY</sequence>
<evidence type="ECO:0000256" key="4">
    <source>
        <dbReference type="ARBA" id="ARBA00022692"/>
    </source>
</evidence>
<keyword evidence="6" id="KW-0067">ATP-binding</keyword>
<dbReference type="InterPro" id="IPR043926">
    <property type="entry name" value="ABCG_dom"/>
</dbReference>
<dbReference type="GO" id="GO:0005886">
    <property type="term" value="C:plasma membrane"/>
    <property type="evidence" value="ECO:0007669"/>
    <property type="project" value="TreeGrafter"/>
</dbReference>
<comment type="subcellular location">
    <subcellularLocation>
        <location evidence="1">Membrane</location>
        <topology evidence="1">Multi-pass membrane protein</topology>
    </subcellularLocation>
</comment>
<dbReference type="Pfam" id="PF01061">
    <property type="entry name" value="ABC2_membrane"/>
    <property type="match status" value="1"/>
</dbReference>